<reference evidence="2" key="1">
    <citation type="submission" date="2016-09" db="EMBL/GenBank/DDBJ databases">
        <authorList>
            <person name="Varghese N."/>
            <person name="Submissions S."/>
        </authorList>
    </citation>
    <scope>NUCLEOTIDE SEQUENCE [LARGE SCALE GENOMIC DNA]</scope>
    <source>
        <strain evidence="2">TNe-862</strain>
    </source>
</reference>
<name>A0A1G6RD69_9BURK</name>
<keyword evidence="2" id="KW-1185">Reference proteome</keyword>
<gene>
    <name evidence="1" type="ORF">SAMN05421548_11388</name>
</gene>
<dbReference type="Proteomes" id="UP000198908">
    <property type="component" value="Unassembled WGS sequence"/>
</dbReference>
<sequence length="84" mass="8935">MKRDGETSKVSVCGRERRADCCELPNLRQNPRFPGRGAGGNAAWGEGLREPYGLAMNVDPKRAQAFASSRTSAVGVEPNASLSA</sequence>
<protein>
    <submittedName>
        <fullName evidence="1">Uncharacterized protein</fullName>
    </submittedName>
</protein>
<accession>A0A1G6RD69</accession>
<organism evidence="1 2">
    <name type="scientific">Paraburkholderia lycopersici</name>
    <dbReference type="NCBI Taxonomy" id="416944"/>
    <lineage>
        <taxon>Bacteria</taxon>
        <taxon>Pseudomonadati</taxon>
        <taxon>Pseudomonadota</taxon>
        <taxon>Betaproteobacteria</taxon>
        <taxon>Burkholderiales</taxon>
        <taxon>Burkholderiaceae</taxon>
        <taxon>Paraburkholderia</taxon>
    </lineage>
</organism>
<proteinExistence type="predicted"/>
<dbReference type="AlphaFoldDB" id="A0A1G6RD69"/>
<evidence type="ECO:0000313" key="1">
    <source>
        <dbReference type="EMBL" id="SDD02579.1"/>
    </source>
</evidence>
<dbReference type="EMBL" id="FMYQ01000013">
    <property type="protein sequence ID" value="SDD02579.1"/>
    <property type="molecule type" value="Genomic_DNA"/>
</dbReference>
<evidence type="ECO:0000313" key="2">
    <source>
        <dbReference type="Proteomes" id="UP000198908"/>
    </source>
</evidence>